<proteinExistence type="inferred from homology"/>
<dbReference type="CDD" id="cd04876">
    <property type="entry name" value="ACT_RelA-SpoT"/>
    <property type="match status" value="1"/>
</dbReference>
<dbReference type="Pfam" id="PF13328">
    <property type="entry name" value="HD_4"/>
    <property type="match status" value="1"/>
</dbReference>
<dbReference type="SUPFAM" id="SSF81271">
    <property type="entry name" value="TGS-like"/>
    <property type="match status" value="1"/>
</dbReference>
<dbReference type="SMART" id="SM00471">
    <property type="entry name" value="HDc"/>
    <property type="match status" value="1"/>
</dbReference>
<dbReference type="SUPFAM" id="SSF55021">
    <property type="entry name" value="ACT-like"/>
    <property type="match status" value="1"/>
</dbReference>
<dbReference type="InterPro" id="IPR002912">
    <property type="entry name" value="ACT_dom"/>
</dbReference>
<dbReference type="PANTHER" id="PTHR21262:SF31">
    <property type="entry name" value="GTP PYROPHOSPHOKINASE"/>
    <property type="match status" value="1"/>
</dbReference>
<feature type="domain" description="TGS" evidence="7">
    <location>
        <begin position="468"/>
        <end position="529"/>
    </location>
</feature>
<comment type="function">
    <text evidence="3">In eubacteria ppGpp (guanosine 3'-diphosphate 5'-diphosphate) is a mediator of the stringent response that coordinates a variety of cellular activities in response to changes in nutritional abundance.</text>
</comment>
<dbReference type="Pfam" id="PF02824">
    <property type="entry name" value="TGS"/>
    <property type="match status" value="1"/>
</dbReference>
<dbReference type="Gene3D" id="3.30.70.260">
    <property type="match status" value="1"/>
</dbReference>
<evidence type="ECO:0000313" key="9">
    <source>
        <dbReference type="Proteomes" id="UP000613974"/>
    </source>
</evidence>
<feature type="compositionally biased region" description="Pro residues" evidence="4">
    <location>
        <begin position="25"/>
        <end position="38"/>
    </location>
</feature>
<dbReference type="Pfam" id="PF04607">
    <property type="entry name" value="RelA_SpoT"/>
    <property type="match status" value="1"/>
</dbReference>
<dbReference type="PROSITE" id="PS51831">
    <property type="entry name" value="HD"/>
    <property type="match status" value="1"/>
</dbReference>
<evidence type="ECO:0000256" key="3">
    <source>
        <dbReference type="RuleBase" id="RU003847"/>
    </source>
</evidence>
<name>A0ABQ3SRV0_9ACTN</name>
<feature type="region of interest" description="Disordered" evidence="4">
    <location>
        <begin position="1"/>
        <end position="49"/>
    </location>
</feature>
<gene>
    <name evidence="8" type="primary">relA</name>
    <name evidence="8" type="ORF">Snoj_47640</name>
</gene>
<dbReference type="Gene3D" id="1.10.3210.10">
    <property type="entry name" value="Hypothetical protein af1432"/>
    <property type="match status" value="1"/>
</dbReference>
<feature type="domain" description="ACT" evidence="5">
    <location>
        <begin position="731"/>
        <end position="805"/>
    </location>
</feature>
<dbReference type="InterPro" id="IPR004095">
    <property type="entry name" value="TGS"/>
</dbReference>
<accession>A0ABQ3SRV0</accession>
<dbReference type="GeneID" id="95589087"/>
<evidence type="ECO:0000259" key="6">
    <source>
        <dbReference type="PROSITE" id="PS51831"/>
    </source>
</evidence>
<dbReference type="InterPro" id="IPR033655">
    <property type="entry name" value="TGS_RelA/SpoT"/>
</dbReference>
<feature type="domain" description="HD" evidence="6">
    <location>
        <begin position="113"/>
        <end position="210"/>
    </location>
</feature>
<sequence length="809" mass="90032">MPDEVQPISAAQPDPQAEQTTAAPGTPPPAPPAPPVKPAPTKSAGSSNRVRARLARLGVQRSNPYNPVLEPLLRIVRSNDPKIETSTLRQLEQAYQVAERWHRGQKRKSGDPYITHPLAVTTILAELGMDPATLMAGLLHDTVEDTEYGLEDLRRDFGDAVALLVDGVTKLDRVKFGEAAQAETVRKMVVAMAKDPRVLVIKLADRLHNMRTMRYLKREKQEKKARETLEIYAPLAHRLGMNTIKWELEDLSFAILYPKMYDEIVRLVAERAPKRDEYLAVVTDEVQVDLRAARIKATVTGRPKHYYSVYQKMIVRGRDFAEIYDLVGIRVLVDTVRDCYAALGTVHARWNPVPGRFKDYIAMPKFNMYQSLHTTVIGPSGKPVELQIRTFDMHRRAEYGIAAHWKYKQQTVAGTSKVRTDVPQAAKGSAGQDTVNDMAWLRQLLDWQKETEDPGEFLDSLRFDLSRNEVFVFTPKGDVIALPAGATPVDFAYAVHTEVGHRTIGARVNGRLVPLESTLDNGDLVEVFTSKAEGAGPSRDWLGFVKSPRARNKIRAWFSKERRDEAIEHGKDAIARAMRKQNLPIQRILTGDSLVTLAHEMRYPDISSLYAAIGEGHVAAQGVVQKLVAALGGEEAANEDIEESIPPARGRKRRTNADPGVVVKGVDDVWVKLARCCTPVPGDPIIGFVTRGSGVSVHRADCVNVDSLSQQPERMLEVEWAPTQSSVFLVAIQVEALDRSRLLSDVTRVLSDQHVNILSAAVQTSRDRVATSRFTFEMGDPKHLGHVLKAVRGVEGVYDVYRVTSARRP</sequence>
<dbReference type="Gene3D" id="3.10.20.30">
    <property type="match status" value="1"/>
</dbReference>
<dbReference type="NCBIfam" id="TIGR00691">
    <property type="entry name" value="spoT_relA"/>
    <property type="match status" value="1"/>
</dbReference>
<protein>
    <submittedName>
        <fullName evidence="8">GTP pyrophosphokinase</fullName>
    </submittedName>
</protein>
<dbReference type="Proteomes" id="UP000613974">
    <property type="component" value="Unassembled WGS sequence"/>
</dbReference>
<dbReference type="InterPro" id="IPR004811">
    <property type="entry name" value="RelA/Spo_fam"/>
</dbReference>
<dbReference type="Pfam" id="PF13291">
    <property type="entry name" value="ACT_4"/>
    <property type="match status" value="1"/>
</dbReference>
<dbReference type="InterPro" id="IPR012675">
    <property type="entry name" value="Beta-grasp_dom_sf"/>
</dbReference>
<evidence type="ECO:0000259" key="5">
    <source>
        <dbReference type="PROSITE" id="PS51671"/>
    </source>
</evidence>
<dbReference type="PROSITE" id="PS51880">
    <property type="entry name" value="TGS"/>
    <property type="match status" value="1"/>
</dbReference>
<organism evidence="8 9">
    <name type="scientific">Streptomyces nojiriensis</name>
    <dbReference type="NCBI Taxonomy" id="66374"/>
    <lineage>
        <taxon>Bacteria</taxon>
        <taxon>Bacillati</taxon>
        <taxon>Actinomycetota</taxon>
        <taxon>Actinomycetes</taxon>
        <taxon>Kitasatosporales</taxon>
        <taxon>Streptomycetaceae</taxon>
        <taxon>Streptomyces</taxon>
    </lineage>
</organism>
<keyword evidence="9" id="KW-1185">Reference proteome</keyword>
<dbReference type="InterPro" id="IPR012676">
    <property type="entry name" value="TGS-like"/>
</dbReference>
<dbReference type="EMBL" id="BNEC01000005">
    <property type="protein sequence ID" value="GHI70846.1"/>
    <property type="molecule type" value="Genomic_DNA"/>
</dbReference>
<dbReference type="CDD" id="cd01668">
    <property type="entry name" value="TGS_RSH"/>
    <property type="match status" value="1"/>
</dbReference>
<evidence type="ECO:0000256" key="2">
    <source>
        <dbReference type="ARBA" id="ARBA00048244"/>
    </source>
</evidence>
<comment type="catalytic activity">
    <reaction evidence="2">
        <text>GTP + ATP = guanosine 3'-diphosphate 5'-triphosphate + AMP</text>
        <dbReference type="Rhea" id="RHEA:22088"/>
        <dbReference type="ChEBI" id="CHEBI:30616"/>
        <dbReference type="ChEBI" id="CHEBI:37565"/>
        <dbReference type="ChEBI" id="CHEBI:142410"/>
        <dbReference type="ChEBI" id="CHEBI:456215"/>
        <dbReference type="EC" id="2.7.6.5"/>
    </reaction>
</comment>
<dbReference type="Pfam" id="PF19296">
    <property type="entry name" value="RelA_AH_RIS"/>
    <property type="match status" value="1"/>
</dbReference>
<comment type="pathway">
    <text evidence="1">Purine metabolism; ppGpp biosynthesis; ppGpp from GTP: step 1/2.</text>
</comment>
<evidence type="ECO:0000259" key="7">
    <source>
        <dbReference type="PROSITE" id="PS51880"/>
    </source>
</evidence>
<dbReference type="InterPro" id="IPR003607">
    <property type="entry name" value="HD/PDEase_dom"/>
</dbReference>
<dbReference type="CDD" id="cd00077">
    <property type="entry name" value="HDc"/>
    <property type="match status" value="1"/>
</dbReference>
<dbReference type="CDD" id="cd05399">
    <property type="entry name" value="NT_Rel-Spo_like"/>
    <property type="match status" value="1"/>
</dbReference>
<dbReference type="PANTHER" id="PTHR21262">
    <property type="entry name" value="GUANOSINE-3',5'-BIS DIPHOSPHATE 3'-PYROPHOSPHOHYDROLASE"/>
    <property type="match status" value="1"/>
</dbReference>
<dbReference type="SUPFAM" id="SSF109604">
    <property type="entry name" value="HD-domain/PDEase-like"/>
    <property type="match status" value="1"/>
</dbReference>
<comment type="similarity">
    <text evidence="3">Belongs to the relA/spoT family.</text>
</comment>
<reference evidence="9" key="1">
    <citation type="submission" date="2023-07" db="EMBL/GenBank/DDBJ databases">
        <title>Whole genome shotgun sequence of Streptomyces nojiriensis NBRC 13794.</title>
        <authorList>
            <person name="Komaki H."/>
            <person name="Tamura T."/>
        </authorList>
    </citation>
    <scope>NUCLEOTIDE SEQUENCE [LARGE SCALE GENOMIC DNA]</scope>
    <source>
        <strain evidence="9">NBRC 13794</strain>
    </source>
</reference>
<dbReference type="InterPro" id="IPR045600">
    <property type="entry name" value="RelA/SpoT_AH_RIS"/>
</dbReference>
<dbReference type="SMART" id="SM00954">
    <property type="entry name" value="RelA_SpoT"/>
    <property type="match status" value="1"/>
</dbReference>
<dbReference type="InterPro" id="IPR006674">
    <property type="entry name" value="HD_domain"/>
</dbReference>
<dbReference type="PROSITE" id="PS51671">
    <property type="entry name" value="ACT"/>
    <property type="match status" value="1"/>
</dbReference>
<evidence type="ECO:0000256" key="1">
    <source>
        <dbReference type="ARBA" id="ARBA00004976"/>
    </source>
</evidence>
<dbReference type="SUPFAM" id="SSF81301">
    <property type="entry name" value="Nucleotidyltransferase"/>
    <property type="match status" value="1"/>
</dbReference>
<dbReference type="InterPro" id="IPR007685">
    <property type="entry name" value="RelA_SpoT"/>
</dbReference>
<evidence type="ECO:0000313" key="8">
    <source>
        <dbReference type="EMBL" id="GHI70846.1"/>
    </source>
</evidence>
<dbReference type="InterPro" id="IPR043519">
    <property type="entry name" value="NT_sf"/>
</dbReference>
<dbReference type="InterPro" id="IPR045865">
    <property type="entry name" value="ACT-like_dom_sf"/>
</dbReference>
<evidence type="ECO:0000256" key="4">
    <source>
        <dbReference type="SAM" id="MobiDB-lite"/>
    </source>
</evidence>
<comment type="caution">
    <text evidence="8">The sequence shown here is derived from an EMBL/GenBank/DDBJ whole genome shotgun (WGS) entry which is preliminary data.</text>
</comment>
<dbReference type="RefSeq" id="WP_189740231.1">
    <property type="nucleotide sequence ID" value="NZ_BMRL01000008.1"/>
</dbReference>
<dbReference type="Gene3D" id="3.30.460.10">
    <property type="entry name" value="Beta Polymerase, domain 2"/>
    <property type="match status" value="1"/>
</dbReference>